<reference evidence="1" key="2">
    <citation type="journal article" date="2011" name="Appl. Environ. Microbiol.">
        <title>Genetic Diversity of O-Antigen Biosynthesis Regions in Vibrio cholerae.</title>
        <authorList>
            <person name="Aydanian A."/>
            <person name="Tang L."/>
            <person name="Morris J.G."/>
            <person name="Johnson J.A."/>
            <person name="Stine O.C."/>
        </authorList>
    </citation>
    <scope>NUCLEOTIDE SEQUENCE</scope>
    <source>
        <strain evidence="1">CO603B</strain>
    </source>
</reference>
<dbReference type="Pfam" id="PF04464">
    <property type="entry name" value="Glyphos_transf"/>
    <property type="match status" value="1"/>
</dbReference>
<sequence length="438" mass="52156">MIKLIKKLVPLSIKIKLLPIKNKIIDNPKKRKLSLHMQNKHQELLQAIKGKEKIKVVFFAIHKSVWKVDPVFKKMLDDPYFEPVILVCPDIQYGRERMLEELRLCYSYFKDKDYPIINSYDEKNDKWLNLEEIKPDLIFFNNPYDLTRKEYYEDAYLNYLSCYVPYYYMATDHAGDARTIYNTDFMLSMFKIFWPSDYHIQCYKKINLNHINGTSVGYPASEFFLQNNNDLVCPWKRQEYKKKKIIFAPHHTITDDVKSLSSFIFLSGFIKELAIKYSKEVQWSFKPHPFLKPKLYNHEKWGVERTDSYYNFWSDSDFSQLDEGEYNELFYYSDAIIHDSSSFLAEYAFTGKPALYLMEPEKAKSVVNDFGRIFLAHYLVSNKREDIIKFIEGVIAGKDFISADIQLKNYINHYYVERKPSESIIEEIKKSILVNHEK</sequence>
<dbReference type="InterPro" id="IPR043148">
    <property type="entry name" value="TagF_C"/>
</dbReference>
<organism evidence="1">
    <name type="scientific">Vibrio cholerae</name>
    <dbReference type="NCBI Taxonomy" id="666"/>
    <lineage>
        <taxon>Bacteria</taxon>
        <taxon>Pseudomonadati</taxon>
        <taxon>Pseudomonadota</taxon>
        <taxon>Gammaproteobacteria</taxon>
        <taxon>Vibrionales</taxon>
        <taxon>Vibrionaceae</taxon>
        <taxon>Vibrio</taxon>
    </lineage>
</organism>
<reference evidence="1" key="1">
    <citation type="submission" date="2010-01" db="EMBL/GenBank/DDBJ databases">
        <authorList>
            <person name="Aydanian A.G."/>
            <person name="Johnson J.A."/>
            <person name="Tang L."/>
            <person name="Morris J.G.Jr."/>
            <person name="Nair G.B."/>
            <person name="Stine O.C."/>
        </authorList>
    </citation>
    <scope>NUCLEOTIDE SEQUENCE</scope>
    <source>
        <strain evidence="1">CO603B</strain>
    </source>
</reference>
<dbReference type="Gene3D" id="3.40.50.12580">
    <property type="match status" value="1"/>
</dbReference>
<protein>
    <submittedName>
        <fullName evidence="1">CDP-glycerol:poly(Glycerophosphate) glycerophosphotransferase</fullName>
        <ecNumber evidence="1">2.7.8.12</ecNumber>
    </submittedName>
</protein>
<dbReference type="GO" id="GO:0016020">
    <property type="term" value="C:membrane"/>
    <property type="evidence" value="ECO:0007669"/>
    <property type="project" value="InterPro"/>
</dbReference>
<accession>D6NLW6</accession>
<evidence type="ECO:0000313" key="1">
    <source>
        <dbReference type="EMBL" id="ADF80951.1"/>
    </source>
</evidence>
<dbReference type="EMBL" id="GU576497">
    <property type="protein sequence ID" value="ADF80951.1"/>
    <property type="molecule type" value="Genomic_DNA"/>
</dbReference>
<dbReference type="SUPFAM" id="SSF53756">
    <property type="entry name" value="UDP-Glycosyltransferase/glycogen phosphorylase"/>
    <property type="match status" value="1"/>
</dbReference>
<dbReference type="InterPro" id="IPR007554">
    <property type="entry name" value="Glycerophosphate_synth"/>
</dbReference>
<dbReference type="GO" id="GO:0047355">
    <property type="term" value="F:CDP-glycerol glycerophosphotransferase activity"/>
    <property type="evidence" value="ECO:0007669"/>
    <property type="project" value="UniProtKB-EC"/>
</dbReference>
<dbReference type="EC" id="2.7.8.12" evidence="1"/>
<name>D6NLW6_VIBCL</name>
<proteinExistence type="predicted"/>
<dbReference type="AlphaFoldDB" id="D6NLW6"/>
<keyword evidence="1" id="KW-0808">Transferase</keyword>